<keyword evidence="10" id="KW-1185">Reference proteome</keyword>
<sequence length="499" mass="51107">MGAVAQRLNWPWHTFSRGSVAASTVGPVIATRQPAQSSGSAWILGLVCAAQLLLQLDFSIVNVALSVLQHDLGFTAVSLQWVVTGYALAYGSLLLLAGRVGDVLGHRRAMLIGLAVFAVASLTGGLAVSPAMLVVSRFVQGCGAALVAPSALAILTAAYPSTQARTRALGVFQASVAGGATAGIVLGGVLVEFFGWRSVLLVNPPIIAALLPLMLRRLPARSPAAAGTRLDVAGATLITAALVALVLATSSGERYGFASAWVLAAVGASAVLMFGFVAVERRVRQPMLPPALLRDNARTGSLMIMVLMGAVVAAYVYFIALYLQQVLHLSALRTGLGLVPATVTVMVCSVVLSRRLLPRLGTRWMLVLALPVTAAGQLRLSRITADGSYLVDVLPGLLLTAAGMGLALPTVSVAVTAGVPSDLRGVAGGLLVTAQQAGGAVGLAVLAAAAATRAAPVDGFRTSFLIGAGVALCAAALALAFIRSDNQQRAQLTVRPHQD</sequence>
<evidence type="ECO:0000256" key="4">
    <source>
        <dbReference type="ARBA" id="ARBA00022692"/>
    </source>
</evidence>
<dbReference type="EMBL" id="BOMH01000045">
    <property type="protein sequence ID" value="GID68200.1"/>
    <property type="molecule type" value="Genomic_DNA"/>
</dbReference>
<feature type="domain" description="Major facilitator superfamily (MFS) profile" evidence="8">
    <location>
        <begin position="43"/>
        <end position="486"/>
    </location>
</feature>
<feature type="transmembrane region" description="Helical" evidence="7">
    <location>
        <begin position="171"/>
        <end position="194"/>
    </location>
</feature>
<dbReference type="AlphaFoldDB" id="A0A919IUD7"/>
<dbReference type="Gene3D" id="1.20.1720.10">
    <property type="entry name" value="Multidrug resistance protein D"/>
    <property type="match status" value="1"/>
</dbReference>
<organism evidence="9 10">
    <name type="scientific">Actinoplanes cyaneus</name>
    <dbReference type="NCBI Taxonomy" id="52696"/>
    <lineage>
        <taxon>Bacteria</taxon>
        <taxon>Bacillati</taxon>
        <taxon>Actinomycetota</taxon>
        <taxon>Actinomycetes</taxon>
        <taxon>Micromonosporales</taxon>
        <taxon>Micromonosporaceae</taxon>
        <taxon>Actinoplanes</taxon>
    </lineage>
</organism>
<evidence type="ECO:0000256" key="3">
    <source>
        <dbReference type="ARBA" id="ARBA00022475"/>
    </source>
</evidence>
<feature type="transmembrane region" description="Helical" evidence="7">
    <location>
        <begin position="230"/>
        <end position="249"/>
    </location>
</feature>
<feature type="transmembrane region" description="Helical" evidence="7">
    <location>
        <begin position="77"/>
        <end position="97"/>
    </location>
</feature>
<name>A0A919IUD7_9ACTN</name>
<feature type="transmembrane region" description="Helical" evidence="7">
    <location>
        <begin position="335"/>
        <end position="352"/>
    </location>
</feature>
<feature type="transmembrane region" description="Helical" evidence="7">
    <location>
        <begin position="463"/>
        <end position="482"/>
    </location>
</feature>
<protein>
    <submittedName>
        <fullName evidence="9">MFS transporter</fullName>
    </submittedName>
</protein>
<dbReference type="SUPFAM" id="SSF103473">
    <property type="entry name" value="MFS general substrate transporter"/>
    <property type="match status" value="1"/>
</dbReference>
<evidence type="ECO:0000313" key="9">
    <source>
        <dbReference type="EMBL" id="GID68200.1"/>
    </source>
</evidence>
<dbReference type="CDD" id="cd17321">
    <property type="entry name" value="MFS_MMR_MDR_like"/>
    <property type="match status" value="1"/>
</dbReference>
<evidence type="ECO:0000313" key="10">
    <source>
        <dbReference type="Proteomes" id="UP000619479"/>
    </source>
</evidence>
<dbReference type="InterPro" id="IPR011701">
    <property type="entry name" value="MFS"/>
</dbReference>
<keyword evidence="4 7" id="KW-0812">Transmembrane</keyword>
<comment type="subcellular location">
    <subcellularLocation>
        <location evidence="1">Cell membrane</location>
        <topology evidence="1">Multi-pass membrane protein</topology>
    </subcellularLocation>
</comment>
<evidence type="ECO:0000256" key="1">
    <source>
        <dbReference type="ARBA" id="ARBA00004651"/>
    </source>
</evidence>
<gene>
    <name evidence="9" type="ORF">Acy02nite_60810</name>
</gene>
<evidence type="ECO:0000259" key="8">
    <source>
        <dbReference type="PROSITE" id="PS50850"/>
    </source>
</evidence>
<comment type="caution">
    <text evidence="9">The sequence shown here is derived from an EMBL/GenBank/DDBJ whole genome shotgun (WGS) entry which is preliminary data.</text>
</comment>
<feature type="transmembrane region" description="Helical" evidence="7">
    <location>
        <begin position="41"/>
        <end position="65"/>
    </location>
</feature>
<accession>A0A919IUD7</accession>
<dbReference type="GO" id="GO:0005886">
    <property type="term" value="C:plasma membrane"/>
    <property type="evidence" value="ECO:0007669"/>
    <property type="project" value="UniProtKB-SubCell"/>
</dbReference>
<evidence type="ECO:0000256" key="5">
    <source>
        <dbReference type="ARBA" id="ARBA00022989"/>
    </source>
</evidence>
<reference evidence="9" key="1">
    <citation type="submission" date="2021-01" db="EMBL/GenBank/DDBJ databases">
        <title>Whole genome shotgun sequence of Actinoplanes cyaneus NBRC 14990.</title>
        <authorList>
            <person name="Komaki H."/>
            <person name="Tamura T."/>
        </authorList>
    </citation>
    <scope>NUCLEOTIDE SEQUENCE</scope>
    <source>
        <strain evidence="9">NBRC 14990</strain>
    </source>
</reference>
<dbReference type="Proteomes" id="UP000619479">
    <property type="component" value="Unassembled WGS sequence"/>
</dbReference>
<keyword evidence="6 7" id="KW-0472">Membrane</keyword>
<keyword evidence="3" id="KW-1003">Cell membrane</keyword>
<feature type="transmembrane region" description="Helical" evidence="7">
    <location>
        <begin position="364"/>
        <end position="381"/>
    </location>
</feature>
<feature type="transmembrane region" description="Helical" evidence="7">
    <location>
        <begin position="393"/>
        <end position="417"/>
    </location>
</feature>
<dbReference type="PROSITE" id="PS50850">
    <property type="entry name" value="MFS"/>
    <property type="match status" value="1"/>
</dbReference>
<feature type="transmembrane region" description="Helical" evidence="7">
    <location>
        <begin position="138"/>
        <end position="159"/>
    </location>
</feature>
<dbReference type="PANTHER" id="PTHR42718">
    <property type="entry name" value="MAJOR FACILITATOR SUPERFAMILY MULTIDRUG TRANSPORTER MFSC"/>
    <property type="match status" value="1"/>
</dbReference>
<evidence type="ECO:0000256" key="6">
    <source>
        <dbReference type="ARBA" id="ARBA00023136"/>
    </source>
</evidence>
<keyword evidence="5 7" id="KW-1133">Transmembrane helix</keyword>
<feature type="transmembrane region" description="Helical" evidence="7">
    <location>
        <begin position="109"/>
        <end position="132"/>
    </location>
</feature>
<dbReference type="PANTHER" id="PTHR42718:SF46">
    <property type="entry name" value="BLR6921 PROTEIN"/>
    <property type="match status" value="1"/>
</dbReference>
<dbReference type="InterPro" id="IPR036259">
    <property type="entry name" value="MFS_trans_sf"/>
</dbReference>
<evidence type="ECO:0000256" key="2">
    <source>
        <dbReference type="ARBA" id="ARBA00022448"/>
    </source>
</evidence>
<dbReference type="Gene3D" id="1.20.1250.20">
    <property type="entry name" value="MFS general substrate transporter like domains"/>
    <property type="match status" value="1"/>
</dbReference>
<dbReference type="Pfam" id="PF07690">
    <property type="entry name" value="MFS_1"/>
    <property type="match status" value="1"/>
</dbReference>
<proteinExistence type="predicted"/>
<feature type="transmembrane region" description="Helical" evidence="7">
    <location>
        <begin position="300"/>
        <end position="323"/>
    </location>
</feature>
<feature type="transmembrane region" description="Helical" evidence="7">
    <location>
        <begin position="429"/>
        <end position="451"/>
    </location>
</feature>
<evidence type="ECO:0000256" key="7">
    <source>
        <dbReference type="SAM" id="Phobius"/>
    </source>
</evidence>
<feature type="transmembrane region" description="Helical" evidence="7">
    <location>
        <begin position="255"/>
        <end position="279"/>
    </location>
</feature>
<feature type="transmembrane region" description="Helical" evidence="7">
    <location>
        <begin position="200"/>
        <end position="218"/>
    </location>
</feature>
<dbReference type="InterPro" id="IPR020846">
    <property type="entry name" value="MFS_dom"/>
</dbReference>
<dbReference type="GO" id="GO:0022857">
    <property type="term" value="F:transmembrane transporter activity"/>
    <property type="evidence" value="ECO:0007669"/>
    <property type="project" value="InterPro"/>
</dbReference>
<keyword evidence="2" id="KW-0813">Transport</keyword>